<dbReference type="EMBL" id="PVTV01000013">
    <property type="protein sequence ID" value="PRY98030.1"/>
    <property type="molecule type" value="Genomic_DNA"/>
</dbReference>
<dbReference type="Proteomes" id="UP000238308">
    <property type="component" value="Unassembled WGS sequence"/>
</dbReference>
<comment type="caution">
    <text evidence="1">The sequence shown here is derived from an EMBL/GenBank/DDBJ whole genome shotgun (WGS) entry which is preliminary data.</text>
</comment>
<dbReference type="AlphaFoldDB" id="A0A2T0XGN1"/>
<keyword evidence="2" id="KW-1185">Reference proteome</keyword>
<name>A0A2T0XGN1_9BURK</name>
<gene>
    <name evidence="1" type="ORF">BCM14_1747</name>
</gene>
<evidence type="ECO:0000313" key="2">
    <source>
        <dbReference type="Proteomes" id="UP000238308"/>
    </source>
</evidence>
<accession>A0A2T0XGN1</accession>
<proteinExistence type="predicted"/>
<evidence type="ECO:0000313" key="1">
    <source>
        <dbReference type="EMBL" id="PRY98030.1"/>
    </source>
</evidence>
<sequence>MLLGMHSEIVNEGLSSLNLPDFVRPCHYKVVIKVIA</sequence>
<protein>
    <submittedName>
        <fullName evidence="1">Uncharacterized protein</fullName>
    </submittedName>
</protein>
<organism evidence="1 2">
    <name type="scientific">Jezberella montanilacus</name>
    <dbReference type="NCBI Taxonomy" id="323426"/>
    <lineage>
        <taxon>Bacteria</taxon>
        <taxon>Pseudomonadati</taxon>
        <taxon>Pseudomonadota</taxon>
        <taxon>Betaproteobacteria</taxon>
        <taxon>Burkholderiales</taxon>
        <taxon>Alcaligenaceae</taxon>
        <taxon>Jezberella</taxon>
    </lineage>
</organism>
<reference evidence="1 2" key="1">
    <citation type="submission" date="2018-03" db="EMBL/GenBank/DDBJ databases">
        <title>Genomic Encyclopedia of Type Strains, Phase III (KMG-III): the genomes of soil and plant-associated and newly described type strains.</title>
        <authorList>
            <person name="Whitman W."/>
        </authorList>
    </citation>
    <scope>NUCLEOTIDE SEQUENCE [LARGE SCALE GENOMIC DNA]</scope>
    <source>
        <strain evidence="1 2">MWH-P2sevCIIIb</strain>
    </source>
</reference>